<protein>
    <submittedName>
        <fullName evidence="1">Uncharacterized protein</fullName>
    </submittedName>
</protein>
<dbReference type="AlphaFoldDB" id="A0A090W5J6"/>
<name>A0A090W5J6_9FLAO</name>
<comment type="caution">
    <text evidence="1">The sequence shown here is derived from an EMBL/GenBank/DDBJ whole genome shotgun (WGS) entry which is preliminary data.</text>
</comment>
<sequence length="137" mass="15918">MQLQERINAFIKLGDFIRQFSNEVIQKNDKVEHNAIFFDGFKHQLKLAQEHNGWFTKENITFALNSWAAALTENNITQWLKPYTINNIQPKTVAVIMAGNIPLVGFHDFLSVLITGIMFWLSSPQTINNYCHFYQNI</sequence>
<accession>A0A090W5J6</accession>
<evidence type="ECO:0000313" key="1">
    <source>
        <dbReference type="EMBL" id="GAL72290.1"/>
    </source>
</evidence>
<gene>
    <name evidence="1" type="ORF">JCM19302_35</name>
</gene>
<dbReference type="EMBL" id="BBNS01000022">
    <property type="protein sequence ID" value="GAL72290.1"/>
    <property type="molecule type" value="Genomic_DNA"/>
</dbReference>
<reference evidence="1 2" key="1">
    <citation type="journal article" date="2014" name="Genome Announc.">
        <title>Draft Genome Sequence of Marine Flavobacterium Jejuia pallidilutea Strain 11shimoA1 and Pigmentation Mutants.</title>
        <authorList>
            <person name="Takatani N."/>
            <person name="Nakanishi M."/>
            <person name="Meirelles P."/>
            <person name="Mino S."/>
            <person name="Suda W."/>
            <person name="Oshima K."/>
            <person name="Hattori M."/>
            <person name="Ohkuma M."/>
            <person name="Hosokawa M."/>
            <person name="Miyashita K."/>
            <person name="Thompson F.L."/>
            <person name="Niwa A."/>
            <person name="Sawabe T."/>
            <person name="Sawabe T."/>
        </authorList>
    </citation>
    <scope>NUCLEOTIDE SEQUENCE [LARGE SCALE GENOMIC DNA]</scope>
    <source>
        <strain evidence="2">JCM19302</strain>
    </source>
</reference>
<dbReference type="Proteomes" id="UP000029646">
    <property type="component" value="Unassembled WGS sequence"/>
</dbReference>
<evidence type="ECO:0000313" key="2">
    <source>
        <dbReference type="Proteomes" id="UP000029646"/>
    </source>
</evidence>
<proteinExistence type="predicted"/>
<organism evidence="1 2">
    <name type="scientific">Jejuia pallidilutea</name>
    <dbReference type="NCBI Taxonomy" id="504487"/>
    <lineage>
        <taxon>Bacteria</taxon>
        <taxon>Pseudomonadati</taxon>
        <taxon>Bacteroidota</taxon>
        <taxon>Flavobacteriia</taxon>
        <taxon>Flavobacteriales</taxon>
        <taxon>Flavobacteriaceae</taxon>
        <taxon>Jejuia</taxon>
    </lineage>
</organism>